<gene>
    <name evidence="6" type="ORF">A8950_2078</name>
</gene>
<sequence length="286" mass="31616">MTKPVPDTVRHSAGESPGHRWQAATRVPDPRLAAFVIGDYQGWREWSAAPVFRPQLPVIMVPVILNLGPGWRIGAPDVPWGAPQAFDSFTAGLHDGIATTWSGGDAACLQINLTPLALHHLARQDMQGLANRTCDLADLLGPDVLDLVARLRGTPDWPARFALVDGWLLPRLAPHAPENEVTWAIRRLRRSHGRAAIGDLAADLGWSRKRLIQRFRTEAGLPPKVIARILRFNRMLALLEDAKGRSLAELADIAGYCDQAHFNRDFRAFARTTPGEYLAARRPMAH</sequence>
<evidence type="ECO:0000313" key="6">
    <source>
        <dbReference type="EMBL" id="TDQ82256.1"/>
    </source>
</evidence>
<dbReference type="Proteomes" id="UP000295783">
    <property type="component" value="Unassembled WGS sequence"/>
</dbReference>
<keyword evidence="7" id="KW-1185">Reference proteome</keyword>
<evidence type="ECO:0000256" key="3">
    <source>
        <dbReference type="ARBA" id="ARBA00023163"/>
    </source>
</evidence>
<dbReference type="EMBL" id="SNYW01000008">
    <property type="protein sequence ID" value="TDQ82256.1"/>
    <property type="molecule type" value="Genomic_DNA"/>
</dbReference>
<reference evidence="6 7" key="1">
    <citation type="submission" date="2019-03" db="EMBL/GenBank/DDBJ databases">
        <title>Genomic Encyclopedia of Type Strains, Phase III (KMG-III): the genomes of soil and plant-associated and newly described type strains.</title>
        <authorList>
            <person name="Whitman W."/>
        </authorList>
    </citation>
    <scope>NUCLEOTIDE SEQUENCE [LARGE SCALE GENOMIC DNA]</scope>
    <source>
        <strain evidence="6 7">CGMCC 1.7660</strain>
    </source>
</reference>
<dbReference type="Pfam" id="PF12833">
    <property type="entry name" value="HTH_18"/>
    <property type="match status" value="1"/>
</dbReference>
<dbReference type="Gene3D" id="1.10.10.60">
    <property type="entry name" value="Homeodomain-like"/>
    <property type="match status" value="1"/>
</dbReference>
<dbReference type="PANTHER" id="PTHR46796">
    <property type="entry name" value="HTH-TYPE TRANSCRIPTIONAL ACTIVATOR RHAS-RELATED"/>
    <property type="match status" value="1"/>
</dbReference>
<accession>A0A4R6WR23</accession>
<evidence type="ECO:0000256" key="2">
    <source>
        <dbReference type="ARBA" id="ARBA00023125"/>
    </source>
</evidence>
<name>A0A4R6WR23_9PROT</name>
<dbReference type="PROSITE" id="PS00041">
    <property type="entry name" value="HTH_ARAC_FAMILY_1"/>
    <property type="match status" value="1"/>
</dbReference>
<dbReference type="SMART" id="SM00342">
    <property type="entry name" value="HTH_ARAC"/>
    <property type="match status" value="1"/>
</dbReference>
<evidence type="ECO:0000256" key="1">
    <source>
        <dbReference type="ARBA" id="ARBA00023015"/>
    </source>
</evidence>
<comment type="caution">
    <text evidence="6">The sequence shown here is derived from an EMBL/GenBank/DDBJ whole genome shotgun (WGS) entry which is preliminary data.</text>
</comment>
<protein>
    <submittedName>
        <fullName evidence="6">AraC-like DNA-binding protein</fullName>
    </submittedName>
</protein>
<evidence type="ECO:0000313" key="7">
    <source>
        <dbReference type="Proteomes" id="UP000295783"/>
    </source>
</evidence>
<keyword evidence="2 6" id="KW-0238">DNA-binding</keyword>
<proteinExistence type="predicted"/>
<dbReference type="AlphaFoldDB" id="A0A4R6WR23"/>
<evidence type="ECO:0000256" key="4">
    <source>
        <dbReference type="SAM" id="MobiDB-lite"/>
    </source>
</evidence>
<dbReference type="PROSITE" id="PS01124">
    <property type="entry name" value="HTH_ARAC_FAMILY_2"/>
    <property type="match status" value="1"/>
</dbReference>
<organism evidence="6 7">
    <name type="scientific">Dongia mobilis</name>
    <dbReference type="NCBI Taxonomy" id="578943"/>
    <lineage>
        <taxon>Bacteria</taxon>
        <taxon>Pseudomonadati</taxon>
        <taxon>Pseudomonadota</taxon>
        <taxon>Alphaproteobacteria</taxon>
        <taxon>Rhodospirillales</taxon>
        <taxon>Dongiaceae</taxon>
        <taxon>Dongia</taxon>
    </lineage>
</organism>
<evidence type="ECO:0000259" key="5">
    <source>
        <dbReference type="PROSITE" id="PS01124"/>
    </source>
</evidence>
<dbReference type="InterPro" id="IPR018062">
    <property type="entry name" value="HTH_AraC-typ_CS"/>
</dbReference>
<dbReference type="GO" id="GO:0043565">
    <property type="term" value="F:sequence-specific DNA binding"/>
    <property type="evidence" value="ECO:0007669"/>
    <property type="project" value="InterPro"/>
</dbReference>
<feature type="region of interest" description="Disordered" evidence="4">
    <location>
        <begin position="1"/>
        <end position="23"/>
    </location>
</feature>
<feature type="domain" description="HTH araC/xylS-type" evidence="5">
    <location>
        <begin position="178"/>
        <end position="280"/>
    </location>
</feature>
<dbReference type="InterPro" id="IPR009057">
    <property type="entry name" value="Homeodomain-like_sf"/>
</dbReference>
<dbReference type="SUPFAM" id="SSF46689">
    <property type="entry name" value="Homeodomain-like"/>
    <property type="match status" value="1"/>
</dbReference>
<dbReference type="PANTHER" id="PTHR46796:SF15">
    <property type="entry name" value="BLL1074 PROTEIN"/>
    <property type="match status" value="1"/>
</dbReference>
<dbReference type="InterPro" id="IPR050204">
    <property type="entry name" value="AraC_XylS_family_regulators"/>
</dbReference>
<keyword evidence="3" id="KW-0804">Transcription</keyword>
<dbReference type="InterPro" id="IPR018060">
    <property type="entry name" value="HTH_AraC"/>
</dbReference>
<dbReference type="GO" id="GO:0003700">
    <property type="term" value="F:DNA-binding transcription factor activity"/>
    <property type="evidence" value="ECO:0007669"/>
    <property type="project" value="InterPro"/>
</dbReference>
<keyword evidence="1" id="KW-0805">Transcription regulation</keyword>